<dbReference type="AlphaFoldDB" id="A0AA97A3A2"/>
<proteinExistence type="predicted"/>
<evidence type="ECO:0008006" key="2">
    <source>
        <dbReference type="Google" id="ProtNLM"/>
    </source>
</evidence>
<dbReference type="RefSeq" id="WP_044760888.1">
    <property type="nucleotide sequence ID" value="NZ_CP118735.1"/>
</dbReference>
<accession>A0AA97A3A2</accession>
<dbReference type="KEGG" id="sins:PW252_02925"/>
<organism evidence="1">
    <name type="scientific">Streptococcus iners</name>
    <dbReference type="NCBI Taxonomy" id="3028084"/>
    <lineage>
        <taxon>Bacteria</taxon>
        <taxon>Bacillati</taxon>
        <taxon>Bacillota</taxon>
        <taxon>Bacilli</taxon>
        <taxon>Lactobacillales</taxon>
        <taxon>Streptococcaceae</taxon>
        <taxon>Streptococcus</taxon>
    </lineage>
</organism>
<dbReference type="EMBL" id="CP118735">
    <property type="protein sequence ID" value="WNY51617.1"/>
    <property type="molecule type" value="Genomic_DNA"/>
</dbReference>
<protein>
    <recommendedName>
        <fullName evidence="2">Phage protein</fullName>
    </recommendedName>
</protein>
<sequence length="117" mass="13631">MTEFQKMINNMTENERVVFAEVKYATFDNPKPRKDITRVTGIEKRTVEQIVVKLRNKFKIPVYGLKRDNHFGYFIAQTEEERQAGIAAYRKQIDTSIKNLGVMVELDLEAYQLLVAS</sequence>
<evidence type="ECO:0000313" key="1">
    <source>
        <dbReference type="EMBL" id="WNY51617.1"/>
    </source>
</evidence>
<gene>
    <name evidence="1" type="ORF">PW252_02925</name>
</gene>
<name>A0AA97A3A2_9STRE</name>
<reference evidence="1" key="1">
    <citation type="submission" date="2023-02" db="EMBL/GenBank/DDBJ databases">
        <title>Streptococcus sp. Genome Sequencing and Assembly.</title>
        <authorList>
            <person name="Shore S.M."/>
            <person name="Nicholson T.L."/>
        </authorList>
    </citation>
    <scope>NUCLEOTIDE SEQUENCE</scope>
    <source>
        <strain evidence="1">29887</strain>
    </source>
</reference>